<keyword evidence="9" id="KW-1185">Reference proteome</keyword>
<evidence type="ECO:0000313" key="8">
    <source>
        <dbReference type="EMBL" id="MBB1123059.1"/>
    </source>
</evidence>
<evidence type="ECO:0000256" key="3">
    <source>
        <dbReference type="ARBA" id="ARBA00022692"/>
    </source>
</evidence>
<evidence type="ECO:0000256" key="1">
    <source>
        <dbReference type="ARBA" id="ARBA00004651"/>
    </source>
</evidence>
<dbReference type="InterPro" id="IPR002293">
    <property type="entry name" value="AA/rel_permease1"/>
</dbReference>
<proteinExistence type="predicted"/>
<feature type="transmembrane region" description="Helical" evidence="6">
    <location>
        <begin position="20"/>
        <end position="39"/>
    </location>
</feature>
<dbReference type="RefSeq" id="WP_182598176.1">
    <property type="nucleotide sequence ID" value="NZ_JACIVD010000055.1"/>
</dbReference>
<feature type="transmembrane region" description="Helical" evidence="6">
    <location>
        <begin position="331"/>
        <end position="347"/>
    </location>
</feature>
<organism evidence="7 9">
    <name type="scientific">Limosilactobacillus albertensis</name>
    <dbReference type="NCBI Taxonomy" id="2759752"/>
    <lineage>
        <taxon>Bacteria</taxon>
        <taxon>Bacillati</taxon>
        <taxon>Bacillota</taxon>
        <taxon>Bacilli</taxon>
        <taxon>Lactobacillales</taxon>
        <taxon>Lactobacillaceae</taxon>
        <taxon>Limosilactobacillus</taxon>
    </lineage>
</organism>
<feature type="transmembrane region" description="Helical" evidence="6">
    <location>
        <begin position="45"/>
        <end position="68"/>
    </location>
</feature>
<protein>
    <submittedName>
        <fullName evidence="7">APC family permease</fullName>
    </submittedName>
</protein>
<dbReference type="Pfam" id="PF13520">
    <property type="entry name" value="AA_permease_2"/>
    <property type="match status" value="1"/>
</dbReference>
<dbReference type="PIRSF" id="PIRSF006060">
    <property type="entry name" value="AA_transporter"/>
    <property type="match status" value="1"/>
</dbReference>
<dbReference type="GO" id="GO:0005886">
    <property type="term" value="C:plasma membrane"/>
    <property type="evidence" value="ECO:0007669"/>
    <property type="project" value="UniProtKB-SubCell"/>
</dbReference>
<name>A0A7W3Y8H1_9LACO</name>
<comment type="caution">
    <text evidence="7">The sequence shown here is derived from an EMBL/GenBank/DDBJ whole genome shotgun (WGS) entry which is preliminary data.</text>
</comment>
<feature type="transmembrane region" description="Helical" evidence="6">
    <location>
        <begin position="128"/>
        <end position="148"/>
    </location>
</feature>
<keyword evidence="4 6" id="KW-1133">Transmembrane helix</keyword>
<feature type="transmembrane region" description="Helical" evidence="6">
    <location>
        <begin position="235"/>
        <end position="261"/>
    </location>
</feature>
<dbReference type="EMBL" id="JACIVC010000054">
    <property type="protein sequence ID" value="MBB1069477.1"/>
    <property type="molecule type" value="Genomic_DNA"/>
</dbReference>
<evidence type="ECO:0000256" key="5">
    <source>
        <dbReference type="ARBA" id="ARBA00023136"/>
    </source>
</evidence>
<dbReference type="PANTHER" id="PTHR42770:SF18">
    <property type="entry name" value="ARGININE_AGMATINE ANTIPORTER"/>
    <property type="match status" value="1"/>
</dbReference>
<accession>A0A7W3Y8H1</accession>
<feature type="transmembrane region" description="Helical" evidence="6">
    <location>
        <begin position="201"/>
        <end position="223"/>
    </location>
</feature>
<reference evidence="9 10" key="1">
    <citation type="submission" date="2020-07" db="EMBL/GenBank/DDBJ databases">
        <title>Description of Limosilactobacillus balticus sp. nov., Limosilactobacillus agrestis sp. nov., Limosilactobacillus albertensis sp. nov., Limosilactobacillus rudii sp. nov., Limosilactobacillus fastidiosus sp. nov., five novel Limosilactobacillus species isolated from the vertebrate gastrointestinal tract, and proposal of 6 subspecies of Limosilactobacillus reuteri adapted to the gastrointestinal tract of specific vertebrate hosts.</title>
        <authorList>
            <person name="Li F."/>
            <person name="Cheng C."/>
            <person name="Zheng J."/>
            <person name="Quevedo R.M."/>
            <person name="Li J."/>
            <person name="Roos S."/>
            <person name="Gaenzle M.G."/>
            <person name="Walter J."/>
        </authorList>
    </citation>
    <scope>NUCLEOTIDE SEQUENCE [LARGE SCALE GENOMIC DNA]</scope>
    <source>
        <strain evidence="8 10">Lr3000</strain>
        <strain evidence="7 9">RRLNB_1_1</strain>
    </source>
</reference>
<evidence type="ECO:0000256" key="4">
    <source>
        <dbReference type="ARBA" id="ARBA00022989"/>
    </source>
</evidence>
<dbReference type="PANTHER" id="PTHR42770">
    <property type="entry name" value="AMINO ACID TRANSPORTER-RELATED"/>
    <property type="match status" value="1"/>
</dbReference>
<keyword evidence="5 6" id="KW-0472">Membrane</keyword>
<dbReference type="Proteomes" id="UP000547628">
    <property type="component" value="Unassembled WGS sequence"/>
</dbReference>
<evidence type="ECO:0000256" key="6">
    <source>
        <dbReference type="SAM" id="Phobius"/>
    </source>
</evidence>
<feature type="transmembrane region" description="Helical" evidence="6">
    <location>
        <begin position="281"/>
        <end position="310"/>
    </location>
</feature>
<sequence length="453" mass="49723">MEIISSKNVSSKKLSFISIYFLGINSVIGSGAFLLPQAIYKDMNLASVLVLLCAAITVSMVALCYADLSSRFTGSGAAWLYSYNAFGRFTGYELGIFTWFLGCCTLSAEVVALLTTLRSFLPIFDNHLVYYVSVFGLILLFSLINFFGRTLVKMVDNLSSAAKMITIIIFIIVGAFCIHFANFSPVIPHAAMTGAMPFAKHFGAAFSVVFYMFTGFSFIPIAAKQMTNPEKNIPRVLIAVMVSVTIMYSLMMVVAIGILGTSMAKYSTPIANAFETGVGRWGYILVIAGMLISIFGVAFTASFNTPSLIASLASEHAMLPKWIGKRNKHDAPWVAIILTAVVSLILVTQSYLFLVSCIVLASFVQYVPSILAVIKFKHTNEFPNHGFKLPGKYIIPVLALLISCYMVTNFTIKTITVGVVVAVVAAVSYFFIKRDEEHEARHQEKLAKLRIKR</sequence>
<dbReference type="Gene3D" id="1.20.1740.10">
    <property type="entry name" value="Amino acid/polyamine transporter I"/>
    <property type="match status" value="1"/>
</dbReference>
<keyword evidence="2" id="KW-1003">Cell membrane</keyword>
<evidence type="ECO:0000313" key="10">
    <source>
        <dbReference type="Proteomes" id="UP000547628"/>
    </source>
</evidence>
<feature type="transmembrane region" description="Helical" evidence="6">
    <location>
        <begin position="353"/>
        <end position="374"/>
    </location>
</feature>
<dbReference type="EMBL" id="JACIVD010000055">
    <property type="protein sequence ID" value="MBB1123059.1"/>
    <property type="molecule type" value="Genomic_DNA"/>
</dbReference>
<evidence type="ECO:0000313" key="7">
    <source>
        <dbReference type="EMBL" id="MBB1069477.1"/>
    </source>
</evidence>
<feature type="transmembrane region" description="Helical" evidence="6">
    <location>
        <begin position="414"/>
        <end position="432"/>
    </location>
</feature>
<feature type="transmembrane region" description="Helical" evidence="6">
    <location>
        <begin position="160"/>
        <end position="181"/>
    </location>
</feature>
<evidence type="ECO:0000256" key="2">
    <source>
        <dbReference type="ARBA" id="ARBA00022475"/>
    </source>
</evidence>
<feature type="transmembrane region" description="Helical" evidence="6">
    <location>
        <begin position="89"/>
        <end position="108"/>
    </location>
</feature>
<dbReference type="InterPro" id="IPR050367">
    <property type="entry name" value="APC_superfamily"/>
</dbReference>
<gene>
    <name evidence="7" type="ORF">H5S40_04820</name>
    <name evidence="8" type="ORF">H5S41_03665</name>
</gene>
<keyword evidence="3 6" id="KW-0812">Transmembrane</keyword>
<comment type="subcellular location">
    <subcellularLocation>
        <location evidence="1">Cell membrane</location>
        <topology evidence="1">Multi-pass membrane protein</topology>
    </subcellularLocation>
</comment>
<evidence type="ECO:0000313" key="9">
    <source>
        <dbReference type="Proteomes" id="UP000518316"/>
    </source>
</evidence>
<dbReference type="GO" id="GO:0022857">
    <property type="term" value="F:transmembrane transporter activity"/>
    <property type="evidence" value="ECO:0007669"/>
    <property type="project" value="InterPro"/>
</dbReference>
<dbReference type="Proteomes" id="UP000518316">
    <property type="component" value="Unassembled WGS sequence"/>
</dbReference>
<dbReference type="AlphaFoldDB" id="A0A7W3Y8H1"/>